<evidence type="ECO:0000256" key="7">
    <source>
        <dbReference type="ARBA" id="ARBA00023163"/>
    </source>
</evidence>
<feature type="region of interest" description="Disordered" evidence="11">
    <location>
        <begin position="1"/>
        <end position="104"/>
    </location>
</feature>
<feature type="region of interest" description="Disordered" evidence="11">
    <location>
        <begin position="253"/>
        <end position="305"/>
    </location>
</feature>
<dbReference type="SMART" id="SM00249">
    <property type="entry name" value="PHD"/>
    <property type="match status" value="3"/>
</dbReference>
<evidence type="ECO:0000256" key="5">
    <source>
        <dbReference type="ARBA" id="ARBA00022833"/>
    </source>
</evidence>
<organism evidence="13 14">
    <name type="scientific">Entomortierella parvispora</name>
    <dbReference type="NCBI Taxonomy" id="205924"/>
    <lineage>
        <taxon>Eukaryota</taxon>
        <taxon>Fungi</taxon>
        <taxon>Fungi incertae sedis</taxon>
        <taxon>Mucoromycota</taxon>
        <taxon>Mortierellomycotina</taxon>
        <taxon>Mortierellomycetes</taxon>
        <taxon>Mortierellales</taxon>
        <taxon>Mortierellaceae</taxon>
        <taxon>Entomortierella</taxon>
    </lineage>
</organism>
<evidence type="ECO:0000256" key="4">
    <source>
        <dbReference type="ARBA" id="ARBA00022771"/>
    </source>
</evidence>
<evidence type="ECO:0000256" key="3">
    <source>
        <dbReference type="ARBA" id="ARBA00022737"/>
    </source>
</evidence>
<feature type="compositionally biased region" description="Low complexity" evidence="11">
    <location>
        <begin position="8"/>
        <end position="28"/>
    </location>
</feature>
<dbReference type="Proteomes" id="UP000827284">
    <property type="component" value="Unassembled WGS sequence"/>
</dbReference>
<name>A0A9P3LSB6_9FUNG</name>
<keyword evidence="10" id="KW-0175">Coiled coil</keyword>
<dbReference type="EMBL" id="BQFW01000002">
    <property type="protein sequence ID" value="GJJ68709.1"/>
    <property type="molecule type" value="Genomic_DNA"/>
</dbReference>
<evidence type="ECO:0000256" key="2">
    <source>
        <dbReference type="ARBA" id="ARBA00022723"/>
    </source>
</evidence>
<dbReference type="GO" id="GO:0008270">
    <property type="term" value="F:zinc ion binding"/>
    <property type="evidence" value="ECO:0007669"/>
    <property type="project" value="UniProtKB-KW"/>
</dbReference>
<dbReference type="InterPro" id="IPR001965">
    <property type="entry name" value="Znf_PHD"/>
</dbReference>
<feature type="coiled-coil region" evidence="10">
    <location>
        <begin position="518"/>
        <end position="555"/>
    </location>
</feature>
<evidence type="ECO:0000313" key="13">
    <source>
        <dbReference type="EMBL" id="GJJ68709.1"/>
    </source>
</evidence>
<dbReference type="Pfam" id="PF08624">
    <property type="entry name" value="CRC_subunit"/>
    <property type="match status" value="1"/>
</dbReference>
<feature type="region of interest" description="Disordered" evidence="11">
    <location>
        <begin position="926"/>
        <end position="961"/>
    </location>
</feature>
<protein>
    <submittedName>
        <fullName evidence="13">Chromatin structure-remodeling complex protein RSC7</fullName>
    </submittedName>
</protein>
<keyword evidence="6" id="KW-0805">Transcription regulation</keyword>
<evidence type="ECO:0000256" key="6">
    <source>
        <dbReference type="ARBA" id="ARBA00023015"/>
    </source>
</evidence>
<dbReference type="OrthoDB" id="787137at2759"/>
<dbReference type="InterPro" id="IPR019787">
    <property type="entry name" value="Znf_PHD-finger"/>
</dbReference>
<evidence type="ECO:0000259" key="12">
    <source>
        <dbReference type="PROSITE" id="PS50016"/>
    </source>
</evidence>
<evidence type="ECO:0000313" key="14">
    <source>
        <dbReference type="Proteomes" id="UP000827284"/>
    </source>
</evidence>
<proteinExistence type="predicted"/>
<evidence type="ECO:0000256" key="10">
    <source>
        <dbReference type="SAM" id="Coils"/>
    </source>
</evidence>
<dbReference type="PANTHER" id="PTHR45888:SF4">
    <property type="entry name" value="PHD FINGER PROTEIN 10"/>
    <property type="match status" value="1"/>
</dbReference>
<feature type="domain" description="PHD-type" evidence="12">
    <location>
        <begin position="678"/>
        <end position="728"/>
    </location>
</feature>
<keyword evidence="14" id="KW-1185">Reference proteome</keyword>
<feature type="compositionally biased region" description="Low complexity" evidence="11">
    <location>
        <begin position="940"/>
        <end position="961"/>
    </location>
</feature>
<feature type="compositionally biased region" description="Basic and acidic residues" evidence="11">
    <location>
        <begin position="48"/>
        <end position="62"/>
    </location>
</feature>
<evidence type="ECO:0000256" key="8">
    <source>
        <dbReference type="ARBA" id="ARBA00023242"/>
    </source>
</evidence>
<keyword evidence="2" id="KW-0479">Metal-binding</keyword>
<dbReference type="InterPro" id="IPR013083">
    <property type="entry name" value="Znf_RING/FYVE/PHD"/>
</dbReference>
<reference evidence="13" key="2">
    <citation type="journal article" date="2022" name="Microbiol. Resour. Announc.">
        <title>Whole-Genome Sequence of Entomortierella parvispora E1425, a Mucoromycotan Fungus Associated with Burkholderiaceae-Related Endosymbiotic Bacteria.</title>
        <authorList>
            <person name="Herlambang A."/>
            <person name="Guo Y."/>
            <person name="Takashima Y."/>
            <person name="Narisawa K."/>
            <person name="Ohta H."/>
            <person name="Nishizawa T."/>
        </authorList>
    </citation>
    <scope>NUCLEOTIDE SEQUENCE</scope>
    <source>
        <strain evidence="13">E1425</strain>
    </source>
</reference>
<dbReference type="PROSITE" id="PS50016">
    <property type="entry name" value="ZF_PHD_2"/>
    <property type="match status" value="2"/>
</dbReference>
<evidence type="ECO:0000256" key="11">
    <source>
        <dbReference type="SAM" id="MobiDB-lite"/>
    </source>
</evidence>
<comment type="subcellular location">
    <subcellularLocation>
        <location evidence="1">Nucleus</location>
    </subcellularLocation>
</comment>
<comment type="caution">
    <text evidence="13">The sequence shown here is derived from an EMBL/GenBank/DDBJ whole genome shotgun (WGS) entry which is preliminary data.</text>
</comment>
<accession>A0A9P3LSB6</accession>
<dbReference type="InterPro" id="IPR011011">
    <property type="entry name" value="Znf_FYVE_PHD"/>
</dbReference>
<dbReference type="Pfam" id="PF00628">
    <property type="entry name" value="PHD"/>
    <property type="match status" value="2"/>
</dbReference>
<keyword evidence="8" id="KW-0539">Nucleus</keyword>
<reference evidence="13" key="1">
    <citation type="submission" date="2021-11" db="EMBL/GenBank/DDBJ databases">
        <authorList>
            <person name="Herlambang A."/>
            <person name="Guo Y."/>
            <person name="Takashima Y."/>
            <person name="Nishizawa T."/>
        </authorList>
    </citation>
    <scope>NUCLEOTIDE SEQUENCE</scope>
    <source>
        <strain evidence="13">E1425</strain>
    </source>
</reference>
<dbReference type="PANTHER" id="PTHR45888">
    <property type="entry name" value="HL01030P-RELATED"/>
    <property type="match status" value="1"/>
</dbReference>
<dbReference type="Gene3D" id="3.30.40.10">
    <property type="entry name" value="Zinc/RING finger domain, C3HC4 (zinc finger)"/>
    <property type="match status" value="2"/>
</dbReference>
<dbReference type="SUPFAM" id="SSF57903">
    <property type="entry name" value="FYVE/PHD zinc finger"/>
    <property type="match status" value="2"/>
</dbReference>
<feature type="domain" description="PHD-type" evidence="12">
    <location>
        <begin position="772"/>
        <end position="845"/>
    </location>
</feature>
<keyword evidence="3" id="KW-0677">Repeat</keyword>
<keyword evidence="4 9" id="KW-0863">Zinc-finger</keyword>
<keyword evidence="5" id="KW-0862">Zinc</keyword>
<keyword evidence="7" id="KW-0804">Transcription</keyword>
<dbReference type="InterPro" id="IPR013933">
    <property type="entry name" value="CRC_Rsc7/Swp82"/>
</dbReference>
<sequence length="961" mass="105288">MSSRIRRGPGSPQQSSSRGTLSRQSSKSVVDSEVAPSSPSRSRRSNNRGRDSSVKEEAPEKDFGDDEEETDSSPASRSSRSRRPTRNGSTLAKNADPEPMDVDEDEEMVDVEVTGNADAAEEVDSDLEEIEGEIEEAGEAKITKDGELLGGREYKCRNFKMPTRGNRVYMMSMDPARVLGFRDSYLFFLRNPQIVRVNTTIEERVWMIENGMLMANFKNKLIAVVTARSMFKIFGHRIVKRGKSRIDDYYESRAAEETPVAESEDDGAGTSEDASASMDAAHSEDTPAPTSTGKRKHTLAQAEEPARQVTDLNWLHESAMAVRGLNSQLRDLRKENPRFLDPHTNIEQVPVLTQPSRCEITVAPAPTPVDTKNLSLYPVVQTVVSIPRSIGPHVDSKVKVEIRGATPAPPTIQDPNVWAVIPDDIKQALETAAASKAKMEEDDDQSKFPLSLLDGQYQATFPVHQARFQQPYRVVLPQSMTGHAQYLHYLNSLQPREPGPIMEQTTLPGHVSAEDARLLQLQMQQQQEQQLQQQLQQQQAKIQQQQALLDQQAAANKKAETPQPQSHGIVCNAPLKTGLGYCQRLVSTQGEHCPLHRVPYTIAGAPNGKMGGPPTCGTCHQQSAPESTMDTRKPIPCAPTHLNKCKTCSKDFHPLCLQLDTPRLVAGIASYPWQCSDCKLCVVCLDSGDEATLLICDACDRGWHMDCCDPAIKEVPQGEWLCTFCAMCHSCRGNEIPTTKYKHADAPATAKGKYPTFVCTYCVVCSDNFAKGRFCPVCLKTYRSDSGEDGSQSDAVGDDDNNMVCCDECNRWVHMDCDGQLTEEKVEEMGEDESVKYTCPLCAGKVAPIKAGPANVSSAAPEVVQQSLTAQAPPQGKACGVLGGKMRVRGLVEFQGKKLGVPEIIGAGVEYDRKLVSELAALKIKSAKRKRGRQTKSPVRRSSIASSTSSSLSSLTGSVDS</sequence>
<dbReference type="GO" id="GO:0005634">
    <property type="term" value="C:nucleus"/>
    <property type="evidence" value="ECO:0007669"/>
    <property type="project" value="UniProtKB-SubCell"/>
</dbReference>
<dbReference type="AlphaFoldDB" id="A0A9P3LSB6"/>
<evidence type="ECO:0000256" key="1">
    <source>
        <dbReference type="ARBA" id="ARBA00004123"/>
    </source>
</evidence>
<evidence type="ECO:0000256" key="9">
    <source>
        <dbReference type="PROSITE-ProRule" id="PRU00146"/>
    </source>
</evidence>
<gene>
    <name evidence="13" type="ORF">EMPS_01055</name>
</gene>